<dbReference type="SUPFAM" id="SSF48726">
    <property type="entry name" value="Immunoglobulin"/>
    <property type="match status" value="2"/>
</dbReference>
<evidence type="ECO:0000256" key="4">
    <source>
        <dbReference type="ARBA" id="ARBA00022525"/>
    </source>
</evidence>
<keyword evidence="4" id="KW-0964">Secreted</keyword>
<reference evidence="15" key="1">
    <citation type="submission" date="2022-01" db="EMBL/GenBank/DDBJ databases">
        <authorList>
            <person name="King R."/>
        </authorList>
    </citation>
    <scope>NUCLEOTIDE SEQUENCE</scope>
</reference>
<dbReference type="GO" id="GO:0007165">
    <property type="term" value="P:signal transduction"/>
    <property type="evidence" value="ECO:0007669"/>
    <property type="project" value="TreeGrafter"/>
</dbReference>
<evidence type="ECO:0000259" key="14">
    <source>
        <dbReference type="SMART" id="SM00409"/>
    </source>
</evidence>
<evidence type="ECO:0000256" key="7">
    <source>
        <dbReference type="ARBA" id="ARBA00023136"/>
    </source>
</evidence>
<feature type="region of interest" description="Disordered" evidence="11">
    <location>
        <begin position="1"/>
        <end position="33"/>
    </location>
</feature>
<dbReference type="EMBL" id="OV725078">
    <property type="protein sequence ID" value="CAH1393745.1"/>
    <property type="molecule type" value="Genomic_DNA"/>
</dbReference>
<feature type="region of interest" description="Disordered" evidence="11">
    <location>
        <begin position="589"/>
        <end position="609"/>
    </location>
</feature>
<comment type="subcellular location">
    <subcellularLocation>
        <location evidence="1">Cell membrane</location>
    </subcellularLocation>
    <subcellularLocation>
        <location evidence="2">Secreted</location>
    </subcellularLocation>
</comment>
<dbReference type="GO" id="GO:0005615">
    <property type="term" value="C:extracellular space"/>
    <property type="evidence" value="ECO:0007669"/>
    <property type="project" value="TreeGrafter"/>
</dbReference>
<gene>
    <name evidence="15" type="ORF">NEZAVI_LOCUS4367</name>
</gene>
<name>A0A9P0EC10_NEZVI</name>
<evidence type="ECO:0000256" key="11">
    <source>
        <dbReference type="SAM" id="MobiDB-lite"/>
    </source>
</evidence>
<dbReference type="PANTHER" id="PTHR23192">
    <property type="entry name" value="OLFACTOMEDIN-RELATED"/>
    <property type="match status" value="1"/>
</dbReference>
<dbReference type="InterPro" id="IPR050605">
    <property type="entry name" value="Olfactomedin-like_domain"/>
</dbReference>
<dbReference type="InterPro" id="IPR003599">
    <property type="entry name" value="Ig_sub"/>
</dbReference>
<evidence type="ECO:0000256" key="10">
    <source>
        <dbReference type="ARBA" id="ARBA00023319"/>
    </source>
</evidence>
<organism evidence="15 16">
    <name type="scientific">Nezara viridula</name>
    <name type="common">Southern green stink bug</name>
    <name type="synonym">Cimex viridulus</name>
    <dbReference type="NCBI Taxonomy" id="85310"/>
    <lineage>
        <taxon>Eukaryota</taxon>
        <taxon>Metazoa</taxon>
        <taxon>Ecdysozoa</taxon>
        <taxon>Arthropoda</taxon>
        <taxon>Hexapoda</taxon>
        <taxon>Insecta</taxon>
        <taxon>Pterygota</taxon>
        <taxon>Neoptera</taxon>
        <taxon>Paraneoptera</taxon>
        <taxon>Hemiptera</taxon>
        <taxon>Heteroptera</taxon>
        <taxon>Panheteroptera</taxon>
        <taxon>Pentatomomorpha</taxon>
        <taxon>Pentatomoidea</taxon>
        <taxon>Pentatomidae</taxon>
        <taxon>Pentatominae</taxon>
        <taxon>Nezara</taxon>
    </lineage>
</organism>
<feature type="domain" description="Immunoglobulin subtype 2" evidence="13">
    <location>
        <begin position="165"/>
        <end position="238"/>
    </location>
</feature>
<keyword evidence="3" id="KW-1003">Cell membrane</keyword>
<dbReference type="PANTHER" id="PTHR23192:SF85">
    <property type="entry name" value="GLIOMEDIN"/>
    <property type="match status" value="1"/>
</dbReference>
<evidence type="ECO:0000256" key="1">
    <source>
        <dbReference type="ARBA" id="ARBA00004236"/>
    </source>
</evidence>
<keyword evidence="9" id="KW-0325">Glycoprotein</keyword>
<keyword evidence="10" id="KW-0393">Immunoglobulin domain</keyword>
<dbReference type="AlphaFoldDB" id="A0A9P0EC10"/>
<evidence type="ECO:0000256" key="5">
    <source>
        <dbReference type="ARBA" id="ARBA00022729"/>
    </source>
</evidence>
<dbReference type="SMART" id="SM00408">
    <property type="entry name" value="IGc2"/>
    <property type="match status" value="2"/>
</dbReference>
<feature type="domain" description="Olfactomedin-like" evidence="12">
    <location>
        <begin position="331"/>
        <end position="580"/>
    </location>
</feature>
<keyword evidence="5" id="KW-0732">Signal</keyword>
<evidence type="ECO:0000259" key="12">
    <source>
        <dbReference type="SMART" id="SM00284"/>
    </source>
</evidence>
<feature type="domain" description="Immunoglobulin" evidence="14">
    <location>
        <begin position="159"/>
        <end position="249"/>
    </location>
</feature>
<dbReference type="FunFam" id="2.60.40.10:FF:000328">
    <property type="entry name" value="CLUMA_CG000981, isoform A"/>
    <property type="match status" value="1"/>
</dbReference>
<keyword evidence="8" id="KW-1015">Disulfide bond</keyword>
<keyword evidence="7" id="KW-0472">Membrane</keyword>
<sequence length="609" mass="68729">MGPQGPPGPMGPKGLAGPRGKPGKPGINGIPGTPGIQAYEVTINGTKSSELLIPPAIVGSETMFGSRPITVREKDNVRLRCAATGNPPPTVQWRKLDKSTIGLGKWQEYSIISPILNITRVNRGHMGLYMCIAGNGIPPTVNQTFNLEVHFSPLIKIYHQRIAVTNTSLARLECEVEAYPDGLKYWERSGGRVVEQSEKYSIGVIELGKYRSIMQLNISDLNYFDYGLYHCVSKNEIGLTKGNFTVYDAKHGLITKLDESGTYGELSPENVDLDDLCGPPVQCPECPDPKEFHCKLGIYSLYDLLGHRELEIRPLDSNKTYPGLPNRTLDCQVHSVGKPVFHKVSDSLYGSWMRDPLPRGDSDKYWVTKENESSTLYEYGNKTAYSLDVAPKVYRLEYPFSGNAHTIYNGSFYYNHKQKPHIVKYELSSERSQILQVPHALANESNFLYTTFYNYMDFAVDDNGLWVIYGLPITNNTAVIKVDAYNFDIQFAWNISLKHQKAGEMFIVCGVLYAVDSTTERKTNIRFALDLYKNQLLEDVNVEFTNPFRKTTMIGYNPRNKELYTWDKGNQLTYPIRYHEIGYNMTKEDKGEPEANALNQTGFDVEEKS</sequence>
<dbReference type="OrthoDB" id="8626508at2759"/>
<evidence type="ECO:0000313" key="15">
    <source>
        <dbReference type="EMBL" id="CAH1393745.1"/>
    </source>
</evidence>
<dbReference type="InterPro" id="IPR036179">
    <property type="entry name" value="Ig-like_dom_sf"/>
</dbReference>
<evidence type="ECO:0000256" key="9">
    <source>
        <dbReference type="ARBA" id="ARBA00023180"/>
    </source>
</evidence>
<evidence type="ECO:0000256" key="2">
    <source>
        <dbReference type="ARBA" id="ARBA00004613"/>
    </source>
</evidence>
<dbReference type="InterPro" id="IPR013098">
    <property type="entry name" value="Ig_I-set"/>
</dbReference>
<feature type="compositionally biased region" description="Pro residues" evidence="11">
    <location>
        <begin position="1"/>
        <end position="10"/>
    </location>
</feature>
<dbReference type="Proteomes" id="UP001152798">
    <property type="component" value="Chromosome 2"/>
</dbReference>
<dbReference type="InterPro" id="IPR013783">
    <property type="entry name" value="Ig-like_fold"/>
</dbReference>
<evidence type="ECO:0000256" key="8">
    <source>
        <dbReference type="ARBA" id="ARBA00023157"/>
    </source>
</evidence>
<proteinExistence type="predicted"/>
<feature type="domain" description="Immunoglobulin" evidence="14">
    <location>
        <begin position="66"/>
        <end position="150"/>
    </location>
</feature>
<accession>A0A9P0EC10</accession>
<evidence type="ECO:0000259" key="13">
    <source>
        <dbReference type="SMART" id="SM00408"/>
    </source>
</evidence>
<protein>
    <submittedName>
        <fullName evidence="15">Uncharacterized protein</fullName>
    </submittedName>
</protein>
<keyword evidence="6" id="KW-0677">Repeat</keyword>
<evidence type="ECO:0000313" key="16">
    <source>
        <dbReference type="Proteomes" id="UP001152798"/>
    </source>
</evidence>
<dbReference type="Pfam" id="PF02191">
    <property type="entry name" value="OLF"/>
    <property type="match status" value="1"/>
</dbReference>
<dbReference type="InterPro" id="IPR003598">
    <property type="entry name" value="Ig_sub2"/>
</dbReference>
<dbReference type="Pfam" id="PF13927">
    <property type="entry name" value="Ig_3"/>
    <property type="match status" value="1"/>
</dbReference>
<dbReference type="SMART" id="SM00284">
    <property type="entry name" value="OLF"/>
    <property type="match status" value="1"/>
</dbReference>
<dbReference type="SMART" id="SM00409">
    <property type="entry name" value="IG"/>
    <property type="match status" value="2"/>
</dbReference>
<dbReference type="GO" id="GO:0005886">
    <property type="term" value="C:plasma membrane"/>
    <property type="evidence" value="ECO:0007669"/>
    <property type="project" value="UniProtKB-SubCell"/>
</dbReference>
<feature type="compositionally biased region" description="Low complexity" evidence="11">
    <location>
        <begin position="12"/>
        <end position="33"/>
    </location>
</feature>
<keyword evidence="16" id="KW-1185">Reference proteome</keyword>
<evidence type="ECO:0000256" key="6">
    <source>
        <dbReference type="ARBA" id="ARBA00022737"/>
    </source>
</evidence>
<dbReference type="InterPro" id="IPR003112">
    <property type="entry name" value="Olfac-like_dom"/>
</dbReference>
<evidence type="ECO:0000256" key="3">
    <source>
        <dbReference type="ARBA" id="ARBA00022475"/>
    </source>
</evidence>
<dbReference type="Gene3D" id="2.60.40.10">
    <property type="entry name" value="Immunoglobulins"/>
    <property type="match status" value="2"/>
</dbReference>
<feature type="domain" description="Immunoglobulin subtype 2" evidence="13">
    <location>
        <begin position="72"/>
        <end position="138"/>
    </location>
</feature>
<dbReference type="Pfam" id="PF07679">
    <property type="entry name" value="I-set"/>
    <property type="match status" value="1"/>
</dbReference>